<organism evidence="2 3">
    <name type="scientific">Nocardia nova</name>
    <dbReference type="NCBI Taxonomy" id="37330"/>
    <lineage>
        <taxon>Bacteria</taxon>
        <taxon>Bacillati</taxon>
        <taxon>Actinomycetota</taxon>
        <taxon>Actinomycetes</taxon>
        <taxon>Mycobacteriales</taxon>
        <taxon>Nocardiaceae</taxon>
        <taxon>Nocardia</taxon>
    </lineage>
</organism>
<dbReference type="AlphaFoldDB" id="A0A2S6ATF8"/>
<dbReference type="Proteomes" id="UP000239874">
    <property type="component" value="Unassembled WGS sequence"/>
</dbReference>
<dbReference type="Pfam" id="PF13340">
    <property type="entry name" value="DUF4096"/>
    <property type="match status" value="1"/>
</dbReference>
<gene>
    <name evidence="2" type="ORF">C5E45_10015</name>
</gene>
<dbReference type="InterPro" id="IPR025161">
    <property type="entry name" value="IS402-like_dom"/>
</dbReference>
<evidence type="ECO:0000259" key="1">
    <source>
        <dbReference type="Pfam" id="PF13340"/>
    </source>
</evidence>
<feature type="domain" description="Insertion element IS402-like" evidence="1">
    <location>
        <begin position="5"/>
        <end position="51"/>
    </location>
</feature>
<evidence type="ECO:0000313" key="3">
    <source>
        <dbReference type="Proteomes" id="UP000239874"/>
    </source>
</evidence>
<protein>
    <recommendedName>
        <fullName evidence="1">Insertion element IS402-like domain-containing protein</fullName>
    </recommendedName>
</protein>
<evidence type="ECO:0000313" key="2">
    <source>
        <dbReference type="EMBL" id="PPJ38557.1"/>
    </source>
</evidence>
<name>A0A2S6ATF8_9NOCA</name>
<comment type="caution">
    <text evidence="2">The sequence shown here is derived from an EMBL/GenBank/DDBJ whole genome shotgun (WGS) entry which is preliminary data.</text>
</comment>
<dbReference type="EMBL" id="PSZC01000005">
    <property type="protein sequence ID" value="PPJ38557.1"/>
    <property type="molecule type" value="Genomic_DNA"/>
</dbReference>
<reference evidence="2 3" key="1">
    <citation type="submission" date="2018-02" db="EMBL/GenBank/DDBJ databases">
        <title>8 Nocardia nova and 1 Nocardia cyriacigeorgica strain used for evolution to TMP-SMX.</title>
        <authorList>
            <person name="Mehta H."/>
            <person name="Weng J."/>
            <person name="Shamoo Y."/>
        </authorList>
    </citation>
    <scope>NUCLEOTIDE SEQUENCE [LARGE SCALE GENOMIC DNA]</scope>
    <source>
        <strain evidence="2 3">MDA3139</strain>
    </source>
</reference>
<proteinExistence type="predicted"/>
<accession>A0A2S6ATF8</accession>
<sequence length="96" mass="9811">MTIGNRAALESILFVTRTGIGWNRLPTGLFGASGATCWRRLAEWRGSGSAAAVARESACRVACGREAGAVVGAGRGRVGMVGTVGHGRPATSVVRV</sequence>